<comment type="pathway">
    <text evidence="9">Protein modification; lipoprotein biosynthesis (N-acyl transfer).</text>
</comment>
<dbReference type="InterPro" id="IPR003010">
    <property type="entry name" value="C-N_Hydrolase"/>
</dbReference>
<dbReference type="Pfam" id="PF20154">
    <property type="entry name" value="LNT_N"/>
    <property type="match status" value="1"/>
</dbReference>
<dbReference type="GO" id="GO:0016746">
    <property type="term" value="F:acyltransferase activity"/>
    <property type="evidence" value="ECO:0007669"/>
    <property type="project" value="UniProtKB-KW"/>
</dbReference>
<dbReference type="PANTHER" id="PTHR38686">
    <property type="entry name" value="APOLIPOPROTEIN N-ACYLTRANSFERASE"/>
    <property type="match status" value="1"/>
</dbReference>
<dbReference type="InterPro" id="IPR004563">
    <property type="entry name" value="Apolipo_AcylTrfase"/>
</dbReference>
<dbReference type="Pfam" id="PF00795">
    <property type="entry name" value="CN_hydrolase"/>
    <property type="match status" value="1"/>
</dbReference>
<proteinExistence type="inferred from homology"/>
<dbReference type="SUPFAM" id="SSF56317">
    <property type="entry name" value="Carbon-nitrogen hydrolase"/>
    <property type="match status" value="1"/>
</dbReference>
<evidence type="ECO:0000256" key="3">
    <source>
        <dbReference type="ARBA" id="ARBA00022475"/>
    </source>
</evidence>
<dbReference type="InterPro" id="IPR036526">
    <property type="entry name" value="C-N_Hydrolase_sf"/>
</dbReference>
<dbReference type="NCBIfam" id="TIGR00546">
    <property type="entry name" value="lnt"/>
    <property type="match status" value="1"/>
</dbReference>
<feature type="transmembrane region" description="Helical" evidence="9">
    <location>
        <begin position="117"/>
        <end position="138"/>
    </location>
</feature>
<evidence type="ECO:0000256" key="4">
    <source>
        <dbReference type="ARBA" id="ARBA00022679"/>
    </source>
</evidence>
<feature type="transmembrane region" description="Helical" evidence="9">
    <location>
        <begin position="82"/>
        <end position="105"/>
    </location>
</feature>
<keyword evidence="5 9" id="KW-0812">Transmembrane</keyword>
<keyword evidence="3 9" id="KW-1003">Cell membrane</keyword>
<feature type="transmembrane region" description="Helical" evidence="9">
    <location>
        <begin position="12"/>
        <end position="37"/>
    </location>
</feature>
<comment type="function">
    <text evidence="9">Catalyzes the phospholipid dependent N-acylation of the N-terminal cysteine of apolipoprotein, the last step in lipoprotein maturation.</text>
</comment>
<sequence>MASPWCWLLAPIAGAATVLAFAPFGWYPLGILALVLWYQCLRGRTGRDAFVHGWLYGAGLLGVGVAWIRISLNEFGNLPAVAANGMMLLFVAAMALYYGLAGWLIGRVQPVLQRFDWAGPMLLLPAVWVLSEWLRSWVLTGFPWLLLGNTQVDSPLAGWAPILGVHGLSLLAALSAGLLWLSVARCRARPAALIVLAVIWAGGGLLRMIDWTQPSGEPFTAVLVQANIAPSLKWQPEALEPNLEAHLAFTRQHLGVGLIVWPETAIPSFLHEVRLSLIEPLAERARAEGSEILIGVPIMEGDRRYYNGLLSIGTAEDSYYKRHLVPFGEYLPLRALIGPLVDWFDVPMSSFSPGRAEQPLLRVGPHHAGASICYEDVFPDQVRQALPAADYLVNVSNDAWFGDSLAPAQHLEFARLRALENGRYLVRATNTGISAIIDQKGRLTAVLPAFERGALVGEVRPFSGETPFSRLGSLVPISLALIMLLASLLLGRLGRRA</sequence>
<dbReference type="HAMAP" id="MF_01148">
    <property type="entry name" value="Lnt"/>
    <property type="match status" value="1"/>
</dbReference>
<organism evidence="11 12">
    <name type="scientific">Thiorhodovibrio winogradskyi</name>
    <dbReference type="NCBI Taxonomy" id="77007"/>
    <lineage>
        <taxon>Bacteria</taxon>
        <taxon>Pseudomonadati</taxon>
        <taxon>Pseudomonadota</taxon>
        <taxon>Gammaproteobacteria</taxon>
        <taxon>Chromatiales</taxon>
        <taxon>Chromatiaceae</taxon>
        <taxon>Thiorhodovibrio</taxon>
    </lineage>
</organism>
<accession>A0ABZ0S5M1</accession>
<evidence type="ECO:0000259" key="10">
    <source>
        <dbReference type="PROSITE" id="PS50263"/>
    </source>
</evidence>
<evidence type="ECO:0000256" key="1">
    <source>
        <dbReference type="ARBA" id="ARBA00004651"/>
    </source>
</evidence>
<keyword evidence="8 9" id="KW-0012">Acyltransferase</keyword>
<dbReference type="PANTHER" id="PTHR38686:SF1">
    <property type="entry name" value="APOLIPOPROTEIN N-ACYLTRANSFERASE"/>
    <property type="match status" value="1"/>
</dbReference>
<evidence type="ECO:0000313" key="12">
    <source>
        <dbReference type="Proteomes" id="UP001432180"/>
    </source>
</evidence>
<comment type="subcellular location">
    <subcellularLocation>
        <location evidence="1 9">Cell membrane</location>
        <topology evidence="1 9">Multi-pass membrane protein</topology>
    </subcellularLocation>
</comment>
<dbReference type="Gene3D" id="3.60.110.10">
    <property type="entry name" value="Carbon-nitrogen hydrolase"/>
    <property type="match status" value="1"/>
</dbReference>
<dbReference type="RefSeq" id="WP_328986407.1">
    <property type="nucleotide sequence ID" value="NZ_CP121472.1"/>
</dbReference>
<dbReference type="InterPro" id="IPR045378">
    <property type="entry name" value="LNT_N"/>
</dbReference>
<evidence type="ECO:0000256" key="8">
    <source>
        <dbReference type="ARBA" id="ARBA00023315"/>
    </source>
</evidence>
<keyword evidence="4 9" id="KW-0808">Transferase</keyword>
<dbReference type="EC" id="2.3.1.269" evidence="9"/>
<keyword evidence="12" id="KW-1185">Reference proteome</keyword>
<reference evidence="11 12" key="1">
    <citation type="journal article" date="2023" name="Microorganisms">
        <title>Thiorhodovibrio frisius and Trv. litoralis spp. nov., Two Novel Members from a Clade of Fastidious Purple Sulfur Bacteria That Exhibit Unique Red-Shifted Light-Harvesting Capabilities.</title>
        <authorList>
            <person name="Methner A."/>
            <person name="Kuzyk S.B."/>
            <person name="Petersen J."/>
            <person name="Bauer S."/>
            <person name="Brinkmann H."/>
            <person name="Sichau K."/>
            <person name="Wanner G."/>
            <person name="Wolf J."/>
            <person name="Neumann-Schaal M."/>
            <person name="Henke P."/>
            <person name="Tank M."/>
            <person name="Sproer C."/>
            <person name="Bunk B."/>
            <person name="Overmann J."/>
        </authorList>
    </citation>
    <scope>NUCLEOTIDE SEQUENCE [LARGE SCALE GENOMIC DNA]</scope>
    <source>
        <strain evidence="11 12">DSM 6702</strain>
    </source>
</reference>
<comment type="catalytic activity">
    <reaction evidence="9">
        <text>N-terminal S-1,2-diacyl-sn-glyceryl-L-cysteinyl-[lipoprotein] + a glycerophospholipid = N-acyl-S-1,2-diacyl-sn-glyceryl-L-cysteinyl-[lipoprotein] + a 2-acyl-sn-glycero-3-phospholipid + H(+)</text>
        <dbReference type="Rhea" id="RHEA:48228"/>
        <dbReference type="Rhea" id="RHEA-COMP:14681"/>
        <dbReference type="Rhea" id="RHEA-COMP:14684"/>
        <dbReference type="ChEBI" id="CHEBI:15378"/>
        <dbReference type="ChEBI" id="CHEBI:136912"/>
        <dbReference type="ChEBI" id="CHEBI:140656"/>
        <dbReference type="ChEBI" id="CHEBI:140657"/>
        <dbReference type="ChEBI" id="CHEBI:140660"/>
        <dbReference type="EC" id="2.3.1.269"/>
    </reaction>
</comment>
<dbReference type="Proteomes" id="UP001432180">
    <property type="component" value="Chromosome"/>
</dbReference>
<evidence type="ECO:0000313" key="11">
    <source>
        <dbReference type="EMBL" id="WPL15859.1"/>
    </source>
</evidence>
<dbReference type="CDD" id="cd07571">
    <property type="entry name" value="ALP_N-acyl_transferase"/>
    <property type="match status" value="1"/>
</dbReference>
<keyword evidence="6 9" id="KW-1133">Transmembrane helix</keyword>
<evidence type="ECO:0000256" key="9">
    <source>
        <dbReference type="HAMAP-Rule" id="MF_01148"/>
    </source>
</evidence>
<feature type="transmembrane region" description="Helical" evidence="9">
    <location>
        <begin position="190"/>
        <end position="209"/>
    </location>
</feature>
<feature type="transmembrane region" description="Helical" evidence="9">
    <location>
        <begin position="49"/>
        <end position="70"/>
    </location>
</feature>
<feature type="domain" description="CN hydrolase" evidence="10">
    <location>
        <begin position="224"/>
        <end position="461"/>
    </location>
</feature>
<dbReference type="EMBL" id="CP121472">
    <property type="protein sequence ID" value="WPL15859.1"/>
    <property type="molecule type" value="Genomic_DNA"/>
</dbReference>
<evidence type="ECO:0000256" key="6">
    <source>
        <dbReference type="ARBA" id="ARBA00022989"/>
    </source>
</evidence>
<dbReference type="PROSITE" id="PS50263">
    <property type="entry name" value="CN_HYDROLASE"/>
    <property type="match status" value="1"/>
</dbReference>
<name>A0ABZ0S5M1_9GAMM</name>
<evidence type="ECO:0000256" key="5">
    <source>
        <dbReference type="ARBA" id="ARBA00022692"/>
    </source>
</evidence>
<evidence type="ECO:0000256" key="2">
    <source>
        <dbReference type="ARBA" id="ARBA00010065"/>
    </source>
</evidence>
<gene>
    <name evidence="9 11" type="primary">lnt</name>
    <name evidence="11" type="ORF">Thiowin_00778</name>
</gene>
<evidence type="ECO:0000256" key="7">
    <source>
        <dbReference type="ARBA" id="ARBA00023136"/>
    </source>
</evidence>
<protein>
    <recommendedName>
        <fullName evidence="9">Apolipoprotein N-acyltransferase</fullName>
        <shortName evidence="9">ALP N-acyltransferase</shortName>
        <ecNumber evidence="9">2.3.1.269</ecNumber>
    </recommendedName>
</protein>
<comment type="similarity">
    <text evidence="2 9">Belongs to the CN hydrolase family. Apolipoprotein N-acyltransferase subfamily.</text>
</comment>
<keyword evidence="7 9" id="KW-0472">Membrane</keyword>
<feature type="transmembrane region" description="Helical" evidence="9">
    <location>
        <begin position="158"/>
        <end position="183"/>
    </location>
</feature>
<feature type="transmembrane region" description="Helical" evidence="9">
    <location>
        <begin position="471"/>
        <end position="491"/>
    </location>
</feature>